<evidence type="ECO:0000256" key="1">
    <source>
        <dbReference type="SAM" id="MobiDB-lite"/>
    </source>
</evidence>
<feature type="compositionally biased region" description="Acidic residues" evidence="1">
    <location>
        <begin position="629"/>
        <end position="640"/>
    </location>
</feature>
<reference evidence="3" key="1">
    <citation type="journal article" date="2023" name="Mol. Phylogenet. Evol.">
        <title>Genome-scale phylogeny and comparative genomics of the fungal order Sordariales.</title>
        <authorList>
            <person name="Hensen N."/>
            <person name="Bonometti L."/>
            <person name="Westerberg I."/>
            <person name="Brannstrom I.O."/>
            <person name="Guillou S."/>
            <person name="Cros-Aarteil S."/>
            <person name="Calhoun S."/>
            <person name="Haridas S."/>
            <person name="Kuo A."/>
            <person name="Mondo S."/>
            <person name="Pangilinan J."/>
            <person name="Riley R."/>
            <person name="LaButti K."/>
            <person name="Andreopoulos B."/>
            <person name="Lipzen A."/>
            <person name="Chen C."/>
            <person name="Yan M."/>
            <person name="Daum C."/>
            <person name="Ng V."/>
            <person name="Clum A."/>
            <person name="Steindorff A."/>
            <person name="Ohm R.A."/>
            <person name="Martin F."/>
            <person name="Silar P."/>
            <person name="Natvig D.O."/>
            <person name="Lalanne C."/>
            <person name="Gautier V."/>
            <person name="Ament-Velasquez S.L."/>
            <person name="Kruys A."/>
            <person name="Hutchinson M.I."/>
            <person name="Powell A.J."/>
            <person name="Barry K."/>
            <person name="Miller A.N."/>
            <person name="Grigoriev I.V."/>
            <person name="Debuchy R."/>
            <person name="Gladieux P."/>
            <person name="Hiltunen Thoren M."/>
            <person name="Johannesson H."/>
        </authorList>
    </citation>
    <scope>NUCLEOTIDE SEQUENCE</scope>
    <source>
        <strain evidence="3">PSN309</strain>
    </source>
</reference>
<accession>A0AAN6WQL5</accession>
<organism evidence="3 4">
    <name type="scientific">Podospora australis</name>
    <dbReference type="NCBI Taxonomy" id="1536484"/>
    <lineage>
        <taxon>Eukaryota</taxon>
        <taxon>Fungi</taxon>
        <taxon>Dikarya</taxon>
        <taxon>Ascomycota</taxon>
        <taxon>Pezizomycotina</taxon>
        <taxon>Sordariomycetes</taxon>
        <taxon>Sordariomycetidae</taxon>
        <taxon>Sordariales</taxon>
        <taxon>Podosporaceae</taxon>
        <taxon>Podospora</taxon>
    </lineage>
</organism>
<evidence type="ECO:0000313" key="3">
    <source>
        <dbReference type="EMBL" id="KAK4185938.1"/>
    </source>
</evidence>
<protein>
    <recommendedName>
        <fullName evidence="2">Heterokaryon incompatibility domain-containing protein</fullName>
    </recommendedName>
</protein>
<dbReference type="EMBL" id="MU864436">
    <property type="protein sequence ID" value="KAK4185938.1"/>
    <property type="molecule type" value="Genomic_DNA"/>
</dbReference>
<sequence>MMGRIYSQSQKVTVWLGPEDEFSRPAITILQRLSRIPQLKARQIAKMKDDEACELLGLPSITSSSAWWAVFALLQRSWFRRVWIVQEVALAPEVQVQVGLVSLSWEMLTAACMNLMETGLGRTMDSMAWFEITGPRFEEPLFYDDIDDISIPTSDRPMEDRNLFTVLNQKKSSSSFQSPWMLEQVRTGGAEGVSLEQLALRPGQKTKSRVEKIPLLHLFENFRDFEATDARDKVYAFLEIAQRPVYRSGFEHEGLKEIKANYRLSVGEVNTEAAWYMLLSSGSLEMLCRQHMWKPLKDKAQEDGEGVLEIENSEEEDEGAEEGDKGDAVGGDKKEATEDEADPPKGQEEEMPTWVPNWSREVTSTRISSERNPPWTASLSMTWRIPSSPSSLYTKHLTVQGRYIDTIVAVADSDSSDIEMVLLSKSATIASALPETYPWILESDQTPGEVLWRTMAADSFDADTYPIPKKGYHEAFFAEWMKQMKIACRSQFTEDAGHKRTWDERQEDWRGYFMSSQELFPDLYPQYDPDAVSEPEELDGWSDLEGGDEELLKEDDSWRVALDAAEQVVVDEEKETTQIAALWKGVKETMLGDSKEDESKDDSEEVIAKKGEKDAADKDFSEEAKSQDGDADLEVEEKEQEEGTEKDIDESDTGADKWLANIQKKPSAKSQRQERLRVRHGQISTGRAIFRTEMNYLGNGQNATLPGDQVWILAGVATPLVLRPDGERFKVVGDAYVHGLMFGEGLEGGEEMMKDIELI</sequence>
<keyword evidence="4" id="KW-1185">Reference proteome</keyword>
<gene>
    <name evidence="3" type="ORF">QBC35DRAFT_502647</name>
</gene>
<feature type="region of interest" description="Disordered" evidence="1">
    <location>
        <begin position="311"/>
        <end position="373"/>
    </location>
</feature>
<dbReference type="InterPro" id="IPR010730">
    <property type="entry name" value="HET"/>
</dbReference>
<feature type="compositionally biased region" description="Basic and acidic residues" evidence="1">
    <location>
        <begin position="322"/>
        <end position="348"/>
    </location>
</feature>
<reference evidence="3" key="2">
    <citation type="submission" date="2023-05" db="EMBL/GenBank/DDBJ databases">
        <authorList>
            <consortium name="Lawrence Berkeley National Laboratory"/>
            <person name="Steindorff A."/>
            <person name="Hensen N."/>
            <person name="Bonometti L."/>
            <person name="Westerberg I."/>
            <person name="Brannstrom I.O."/>
            <person name="Guillou S."/>
            <person name="Cros-Aarteil S."/>
            <person name="Calhoun S."/>
            <person name="Haridas S."/>
            <person name="Kuo A."/>
            <person name="Mondo S."/>
            <person name="Pangilinan J."/>
            <person name="Riley R."/>
            <person name="Labutti K."/>
            <person name="Andreopoulos B."/>
            <person name="Lipzen A."/>
            <person name="Chen C."/>
            <person name="Yanf M."/>
            <person name="Daum C."/>
            <person name="Ng V."/>
            <person name="Clum A."/>
            <person name="Ohm R."/>
            <person name="Martin F."/>
            <person name="Silar P."/>
            <person name="Natvig D."/>
            <person name="Lalanne C."/>
            <person name="Gautier V."/>
            <person name="Ament-Velasquez S.L."/>
            <person name="Kruys A."/>
            <person name="Hutchinson M.I."/>
            <person name="Powell A.J."/>
            <person name="Barry K."/>
            <person name="Miller A.N."/>
            <person name="Grigoriev I.V."/>
            <person name="Debuchy R."/>
            <person name="Gladieux P."/>
            <person name="Thoren M.H."/>
            <person name="Johannesson H."/>
        </authorList>
    </citation>
    <scope>NUCLEOTIDE SEQUENCE</scope>
    <source>
        <strain evidence="3">PSN309</strain>
    </source>
</reference>
<feature type="region of interest" description="Disordered" evidence="1">
    <location>
        <begin position="591"/>
        <end position="655"/>
    </location>
</feature>
<dbReference type="AlphaFoldDB" id="A0AAN6WQL5"/>
<feature type="domain" description="Heterokaryon incompatibility" evidence="2">
    <location>
        <begin position="1"/>
        <end position="87"/>
    </location>
</feature>
<feature type="compositionally biased region" description="Acidic residues" evidence="1">
    <location>
        <begin position="311"/>
        <end position="321"/>
    </location>
</feature>
<comment type="caution">
    <text evidence="3">The sequence shown here is derived from an EMBL/GenBank/DDBJ whole genome shotgun (WGS) entry which is preliminary data.</text>
</comment>
<feature type="compositionally biased region" description="Polar residues" evidence="1">
    <location>
        <begin position="360"/>
        <end position="373"/>
    </location>
</feature>
<proteinExistence type="predicted"/>
<dbReference type="Pfam" id="PF06985">
    <property type="entry name" value="HET"/>
    <property type="match status" value="1"/>
</dbReference>
<evidence type="ECO:0000259" key="2">
    <source>
        <dbReference type="Pfam" id="PF06985"/>
    </source>
</evidence>
<evidence type="ECO:0000313" key="4">
    <source>
        <dbReference type="Proteomes" id="UP001302126"/>
    </source>
</evidence>
<dbReference type="PANTHER" id="PTHR24148:SF64">
    <property type="entry name" value="HETEROKARYON INCOMPATIBILITY DOMAIN-CONTAINING PROTEIN"/>
    <property type="match status" value="1"/>
</dbReference>
<dbReference type="Proteomes" id="UP001302126">
    <property type="component" value="Unassembled WGS sequence"/>
</dbReference>
<name>A0AAN6WQL5_9PEZI</name>
<dbReference type="Pfam" id="PF26639">
    <property type="entry name" value="Het-6_barrel"/>
    <property type="match status" value="1"/>
</dbReference>
<dbReference type="InterPro" id="IPR052895">
    <property type="entry name" value="HetReg/Transcr_Mod"/>
</dbReference>
<dbReference type="PANTHER" id="PTHR24148">
    <property type="entry name" value="ANKYRIN REPEAT DOMAIN-CONTAINING PROTEIN 39 HOMOLOG-RELATED"/>
    <property type="match status" value="1"/>
</dbReference>
<feature type="compositionally biased region" description="Basic and acidic residues" evidence="1">
    <location>
        <begin position="606"/>
        <end position="628"/>
    </location>
</feature>